<accession>A0A9D3S8D3</accession>
<sequence>MSLFISCIPLAQGSTGKPTALSGHFLSCGILGSARFLREDRFERLSRSLARGSNHPLACIAQPFEVVPGRQKPCDSPRSPDSEGRQNTEGRKSERKRQREKQGRRGQSPPHLELIGKGAGEGAARQCLRAKLPCCAALISEPPLWYFMKTYGQGESPRPASLPLCLSSSVSGLA</sequence>
<gene>
    <name evidence="2" type="ORF">KOW79_021184</name>
</gene>
<evidence type="ECO:0000313" key="2">
    <source>
        <dbReference type="EMBL" id="KAG7315096.1"/>
    </source>
</evidence>
<organism evidence="2 3">
    <name type="scientific">Hemibagrus wyckioides</name>
    <dbReference type="NCBI Taxonomy" id="337641"/>
    <lineage>
        <taxon>Eukaryota</taxon>
        <taxon>Metazoa</taxon>
        <taxon>Chordata</taxon>
        <taxon>Craniata</taxon>
        <taxon>Vertebrata</taxon>
        <taxon>Euteleostomi</taxon>
        <taxon>Actinopterygii</taxon>
        <taxon>Neopterygii</taxon>
        <taxon>Teleostei</taxon>
        <taxon>Ostariophysi</taxon>
        <taxon>Siluriformes</taxon>
        <taxon>Bagridae</taxon>
        <taxon>Hemibagrus</taxon>
    </lineage>
</organism>
<reference evidence="2 3" key="1">
    <citation type="submission" date="2021-06" db="EMBL/GenBank/DDBJ databases">
        <title>Chromosome-level genome assembly of the red-tail catfish (Hemibagrus wyckioides).</title>
        <authorList>
            <person name="Shao F."/>
        </authorList>
    </citation>
    <scope>NUCLEOTIDE SEQUENCE [LARGE SCALE GENOMIC DNA]</scope>
    <source>
        <strain evidence="2">EC202008001</strain>
        <tissue evidence="2">Blood</tissue>
    </source>
</reference>
<feature type="compositionally biased region" description="Basic residues" evidence="1">
    <location>
        <begin position="93"/>
        <end position="104"/>
    </location>
</feature>
<name>A0A9D3S8D3_9TELE</name>
<evidence type="ECO:0000256" key="1">
    <source>
        <dbReference type="SAM" id="MobiDB-lite"/>
    </source>
</evidence>
<evidence type="ECO:0000313" key="3">
    <source>
        <dbReference type="Proteomes" id="UP000824219"/>
    </source>
</evidence>
<proteinExistence type="predicted"/>
<feature type="region of interest" description="Disordered" evidence="1">
    <location>
        <begin position="68"/>
        <end position="116"/>
    </location>
</feature>
<dbReference type="AlphaFoldDB" id="A0A9D3S8D3"/>
<dbReference type="EMBL" id="JAHKSW010000027">
    <property type="protein sequence ID" value="KAG7315096.1"/>
    <property type="molecule type" value="Genomic_DNA"/>
</dbReference>
<protein>
    <submittedName>
        <fullName evidence="2">Uncharacterized protein</fullName>
    </submittedName>
</protein>
<keyword evidence="3" id="KW-1185">Reference proteome</keyword>
<dbReference type="Proteomes" id="UP000824219">
    <property type="component" value="Linkage Group LG27"/>
</dbReference>
<feature type="compositionally biased region" description="Basic and acidic residues" evidence="1">
    <location>
        <begin position="72"/>
        <end position="92"/>
    </location>
</feature>
<comment type="caution">
    <text evidence="2">The sequence shown here is derived from an EMBL/GenBank/DDBJ whole genome shotgun (WGS) entry which is preliminary data.</text>
</comment>